<dbReference type="EMBL" id="JAMYJR010000029">
    <property type="protein sequence ID" value="MCO8274129.1"/>
    <property type="molecule type" value="Genomic_DNA"/>
</dbReference>
<keyword evidence="3" id="KW-1185">Reference proteome</keyword>
<organism evidence="2 3">
    <name type="scientific">Paractinoplanes aksuensis</name>
    <dbReference type="NCBI Taxonomy" id="2939490"/>
    <lineage>
        <taxon>Bacteria</taxon>
        <taxon>Bacillati</taxon>
        <taxon>Actinomycetota</taxon>
        <taxon>Actinomycetes</taxon>
        <taxon>Micromonosporales</taxon>
        <taxon>Micromonosporaceae</taxon>
        <taxon>Paractinoplanes</taxon>
    </lineage>
</organism>
<name>A0ABT1DTF5_9ACTN</name>
<accession>A0ABT1DTF5</accession>
<proteinExistence type="predicted"/>
<keyword evidence="1" id="KW-0472">Membrane</keyword>
<evidence type="ECO:0000313" key="3">
    <source>
        <dbReference type="Proteomes" id="UP001523369"/>
    </source>
</evidence>
<comment type="caution">
    <text evidence="2">The sequence shown here is derived from an EMBL/GenBank/DDBJ whole genome shotgun (WGS) entry which is preliminary data.</text>
</comment>
<keyword evidence="1" id="KW-1133">Transmembrane helix</keyword>
<dbReference type="RefSeq" id="WP_253240209.1">
    <property type="nucleotide sequence ID" value="NZ_JAMYJR010000029.1"/>
</dbReference>
<gene>
    <name evidence="2" type="ORF">M1L60_26360</name>
</gene>
<protein>
    <submittedName>
        <fullName evidence="2">Uncharacterized protein</fullName>
    </submittedName>
</protein>
<reference evidence="2 3" key="1">
    <citation type="submission" date="2022-06" db="EMBL/GenBank/DDBJ databases">
        <title>New Species of the Genus Actinoplanes, ActinopZanes ferrugineus.</title>
        <authorList>
            <person name="Ding P."/>
        </authorList>
    </citation>
    <scope>NUCLEOTIDE SEQUENCE [LARGE SCALE GENOMIC DNA]</scope>
    <source>
        <strain evidence="2 3">TRM88003</strain>
    </source>
</reference>
<keyword evidence="1" id="KW-0812">Transmembrane</keyword>
<dbReference type="Proteomes" id="UP001523369">
    <property type="component" value="Unassembled WGS sequence"/>
</dbReference>
<evidence type="ECO:0000313" key="2">
    <source>
        <dbReference type="EMBL" id="MCO8274129.1"/>
    </source>
</evidence>
<evidence type="ECO:0000256" key="1">
    <source>
        <dbReference type="SAM" id="Phobius"/>
    </source>
</evidence>
<sequence>MDRAIAGIVLLMGITAIVMNRRFVPPGARKGSAHSTQVKVSRAFAVIVGAFLAVVGLLGLFGTDFRTLFG</sequence>
<feature type="transmembrane region" description="Helical" evidence="1">
    <location>
        <begin position="43"/>
        <end position="62"/>
    </location>
</feature>
<feature type="transmembrane region" description="Helical" evidence="1">
    <location>
        <begin position="6"/>
        <end position="23"/>
    </location>
</feature>